<reference evidence="4 5" key="1">
    <citation type="submission" date="2019-08" db="EMBL/GenBank/DDBJ databases">
        <title>Bacillus genomes from the desert of Cuatro Cienegas, Coahuila.</title>
        <authorList>
            <person name="Olmedo-Alvarez G."/>
        </authorList>
    </citation>
    <scope>NUCLEOTIDE SEQUENCE [LARGE SCALE GENOMIC DNA]</scope>
    <source>
        <strain evidence="4 5">CH28_1T</strain>
    </source>
</reference>
<accession>A0A5D4T4V5</accession>
<dbReference type="EMBL" id="VTEV01000001">
    <property type="protein sequence ID" value="TYS70710.1"/>
    <property type="molecule type" value="Genomic_DNA"/>
</dbReference>
<keyword evidence="3" id="KW-0820">tRNA-binding</keyword>
<dbReference type="Pfam" id="PF05636">
    <property type="entry name" value="HIGH_NTase1"/>
    <property type="match status" value="1"/>
</dbReference>
<keyword evidence="3" id="KW-0963">Cytoplasm</keyword>
<gene>
    <name evidence="3" type="primary">tmcAL</name>
    <name evidence="4" type="ORF">FZC76_02105</name>
</gene>
<dbReference type="InterPro" id="IPR014729">
    <property type="entry name" value="Rossmann-like_a/b/a_fold"/>
</dbReference>
<dbReference type="GO" id="GO:0005524">
    <property type="term" value="F:ATP binding"/>
    <property type="evidence" value="ECO:0007669"/>
    <property type="project" value="UniProtKB-KW"/>
</dbReference>
<dbReference type="Gene3D" id="3.40.50.620">
    <property type="entry name" value="HUPs"/>
    <property type="match status" value="1"/>
</dbReference>
<proteinExistence type="inferred from homology"/>
<dbReference type="NCBIfam" id="NF010191">
    <property type="entry name" value="PRK13670.1"/>
    <property type="match status" value="1"/>
</dbReference>
<dbReference type="HAMAP" id="MF_01539">
    <property type="entry name" value="TmcAL"/>
    <property type="match status" value="1"/>
</dbReference>
<dbReference type="EC" id="6.3.4.-" evidence="3"/>
<dbReference type="PANTHER" id="PTHR37825">
    <property type="entry name" value="TRNA(MET) CYTIDINE ACETATE LIGASE"/>
    <property type="match status" value="1"/>
</dbReference>
<comment type="catalytic activity">
    <reaction evidence="3">
        <text>cytidine(34) in elongator tRNA(Met) + acetate + ATP = N(4)-acetylcytidine(34) in elongator tRNA(Met) + AMP + diphosphate</text>
        <dbReference type="Rhea" id="RHEA:58144"/>
        <dbReference type="Rhea" id="RHEA-COMP:10693"/>
        <dbReference type="Rhea" id="RHEA-COMP:10694"/>
        <dbReference type="ChEBI" id="CHEBI:30089"/>
        <dbReference type="ChEBI" id="CHEBI:30616"/>
        <dbReference type="ChEBI" id="CHEBI:33019"/>
        <dbReference type="ChEBI" id="CHEBI:74900"/>
        <dbReference type="ChEBI" id="CHEBI:82748"/>
        <dbReference type="ChEBI" id="CHEBI:456215"/>
    </reaction>
</comment>
<dbReference type="InterPro" id="IPR008513">
    <property type="entry name" value="tRNA(Met)_cyd_acetate_ligase"/>
</dbReference>
<evidence type="ECO:0000313" key="4">
    <source>
        <dbReference type="EMBL" id="TYS70710.1"/>
    </source>
</evidence>
<dbReference type="GO" id="GO:0016740">
    <property type="term" value="F:transferase activity"/>
    <property type="evidence" value="ECO:0007669"/>
    <property type="project" value="UniProtKB-KW"/>
</dbReference>
<evidence type="ECO:0000313" key="5">
    <source>
        <dbReference type="Proteomes" id="UP000322524"/>
    </source>
</evidence>
<feature type="binding site" evidence="3">
    <location>
        <position position="101"/>
    </location>
    <ligand>
        <name>ATP</name>
        <dbReference type="ChEBI" id="CHEBI:30616"/>
    </ligand>
</feature>
<keyword evidence="3" id="KW-0547">Nucleotide-binding</keyword>
<dbReference type="AlphaFoldDB" id="A0A5D4T4V5"/>
<comment type="caution">
    <text evidence="4">The sequence shown here is derived from an EMBL/GenBank/DDBJ whole genome shotgun (WGS) entry which is preliminary data.</text>
</comment>
<comment type="subcellular location">
    <subcellularLocation>
        <location evidence="3">Cytoplasm</location>
    </subcellularLocation>
</comment>
<dbReference type="RefSeq" id="WP_148986622.1">
    <property type="nucleotide sequence ID" value="NZ_VTEV01000001.1"/>
</dbReference>
<keyword evidence="3" id="KW-0694">RNA-binding</keyword>
<feature type="binding site" evidence="3">
    <location>
        <begin position="7"/>
        <end position="20"/>
    </location>
    <ligand>
        <name>ATP</name>
        <dbReference type="ChEBI" id="CHEBI:30616"/>
    </ligand>
</feature>
<comment type="function">
    <text evidence="3">Catalyzes the formation of N(4)-acetylcytidine (ac(4)C) at the wobble position of elongator tRNA(Met), using acetate and ATP as substrates. First activates an acetate ion to form acetyladenylate (Ac-AMP) and then transfers the acetyl group to tRNA to form ac(4)C34.</text>
</comment>
<dbReference type="SUPFAM" id="SSF52374">
    <property type="entry name" value="Nucleotidylyl transferase"/>
    <property type="match status" value="1"/>
</dbReference>
<keyword evidence="4" id="KW-0808">Transferase</keyword>
<dbReference type="Proteomes" id="UP000322524">
    <property type="component" value="Unassembled WGS sequence"/>
</dbReference>
<evidence type="ECO:0000256" key="3">
    <source>
        <dbReference type="HAMAP-Rule" id="MF_01539"/>
    </source>
</evidence>
<dbReference type="GO" id="GO:0000049">
    <property type="term" value="F:tRNA binding"/>
    <property type="evidence" value="ECO:0007669"/>
    <property type="project" value="UniProtKB-KW"/>
</dbReference>
<comment type="similarity">
    <text evidence="3">Belongs to the TmcAL family.</text>
</comment>
<dbReference type="GO" id="GO:0016879">
    <property type="term" value="F:ligase activity, forming carbon-nitrogen bonds"/>
    <property type="evidence" value="ECO:0007669"/>
    <property type="project" value="UniProtKB-UniRule"/>
</dbReference>
<organism evidence="4 5">
    <name type="scientific">Sutcliffiella horikoshii</name>
    <dbReference type="NCBI Taxonomy" id="79883"/>
    <lineage>
        <taxon>Bacteria</taxon>
        <taxon>Bacillati</taxon>
        <taxon>Bacillota</taxon>
        <taxon>Bacilli</taxon>
        <taxon>Bacillales</taxon>
        <taxon>Bacillaceae</taxon>
        <taxon>Sutcliffiella</taxon>
    </lineage>
</organism>
<feature type="binding site" evidence="3">
    <location>
        <position position="163"/>
    </location>
    <ligand>
        <name>ATP</name>
        <dbReference type="ChEBI" id="CHEBI:30616"/>
    </ligand>
</feature>
<name>A0A5D4T4V5_9BACI</name>
<dbReference type="GO" id="GO:0005737">
    <property type="term" value="C:cytoplasm"/>
    <property type="evidence" value="ECO:0007669"/>
    <property type="project" value="UniProtKB-SubCell"/>
</dbReference>
<dbReference type="STRING" id="79883.GCA_001636495_03135"/>
<keyword evidence="3" id="KW-0067">ATP-binding</keyword>
<evidence type="ECO:0000256" key="1">
    <source>
        <dbReference type="ARBA" id="ARBA00022598"/>
    </source>
</evidence>
<dbReference type="PANTHER" id="PTHR37825:SF1">
    <property type="entry name" value="TRNA(MET) CYTIDINE ACETATE LIGASE"/>
    <property type="match status" value="1"/>
</dbReference>
<dbReference type="OrthoDB" id="9769796at2"/>
<protein>
    <recommendedName>
        <fullName evidence="3">tRNA(Met) cytidine acetate ligase</fullName>
        <ecNumber evidence="3">6.3.4.-</ecNumber>
    </recommendedName>
</protein>
<evidence type="ECO:0000256" key="2">
    <source>
        <dbReference type="ARBA" id="ARBA00022694"/>
    </source>
</evidence>
<keyword evidence="2 3" id="KW-0819">tRNA processing</keyword>
<keyword evidence="1 3" id="KW-0436">Ligase</keyword>
<feature type="binding site" evidence="3">
    <location>
        <begin position="188"/>
        <end position="189"/>
    </location>
    <ligand>
        <name>ATP</name>
        <dbReference type="ChEBI" id="CHEBI:30616"/>
    </ligand>
</feature>
<dbReference type="GO" id="GO:0006400">
    <property type="term" value="P:tRNA modification"/>
    <property type="evidence" value="ECO:0007669"/>
    <property type="project" value="UniProtKB-UniRule"/>
</dbReference>
<sequence>MKSLGVIVEYNPFHNGHLFHLTESKKLTGADVVIAVMSGQFLQRGEPALVSKWTRTKMALSNGIDIVVELPYAFATQKAEVFAGGSISILSGLKCDNVCFGSEQGNIQDFERTIHLMNEHKDTYDLFVQKYIAKGYSFPKASSLAFKRLTENREKVLDLTQPNNILGFHYVKAIQDQRSSLQPCTIERIGAGYHDPEFNDTPIASATSIRKHLFDHSGNIEKVQRFVPQSTYNLLGHYKEHVGSFHQWEDYFTLLKYRVLCSTPSELSEIYEVEEGLEHRLIHTMKESSTFHEFMTKLKTKRYTWTRLQRMCTHLLTNTKKDAMQNVSSSKQSEYIRLLGMTKRGQAYLKQIKKEVEMPILSKVSGVESAMLDMDIRATNTYAMKFQEPARSDWMLQEFSKPPIRYDEQESRFI</sequence>